<dbReference type="GeneTree" id="ENSGT00390000017833"/>
<evidence type="ECO:0000313" key="2">
    <source>
        <dbReference type="Ensembl" id="ENSSHAP00000034287.1"/>
    </source>
</evidence>
<reference evidence="2" key="2">
    <citation type="submission" date="2025-08" db="UniProtKB">
        <authorList>
            <consortium name="Ensembl"/>
        </authorList>
    </citation>
    <scope>IDENTIFICATION</scope>
</reference>
<protein>
    <submittedName>
        <fullName evidence="2">FRA10A associated CGG repeat 1</fullName>
    </submittedName>
</protein>
<dbReference type="PANTHER" id="PTHR11567:SF25">
    <property type="entry name" value="PROTEIN FRA10AC1"/>
    <property type="match status" value="1"/>
</dbReference>
<sequence length="411" mass="48094">MVPAFPIGPGRPFRHPGFRPVPLDGRTRRQPCFVLFCFVAGAGPALFPSDTSGGEDKRKKPSRSGVRKSASGGGDSREALRLPTMEPAQQRLSQAIHDHGSYDSDFSDDENYGEPKKRKRTINEDSLLKKPFQKEKYTKVAHRHVAAEELDREEARNRRFHLIAMNAYERHKKLVNDYILYYGGKKEDFRRSGENDKTDLDVIRENHRFLWNEEDEIDMTWEKRLAKKYYDKLFKEYCIADLSRYKDNKFGFRWRVEKEVVSGKGQFFCGNKRCDEKEGLKSWEVNFGYIEHGEKRNALVKLRLCQECSFQLNFHHRRKEVKPKKTRDKTEGDCEDSSHKKSKLSSSKMQTSKKKKRKDHSPSEKSEGSDNENCEEEEGTSEAELWKGPLQETDEKSQEEEFDEYFQDLFL</sequence>
<feature type="region of interest" description="Disordered" evidence="1">
    <location>
        <begin position="47"/>
        <end position="81"/>
    </location>
</feature>
<dbReference type="GO" id="GO:0016791">
    <property type="term" value="F:phosphatase activity"/>
    <property type="evidence" value="ECO:0007669"/>
    <property type="project" value="TreeGrafter"/>
</dbReference>
<keyword evidence="3" id="KW-1185">Reference proteome</keyword>
<dbReference type="InterPro" id="IPR050645">
    <property type="entry name" value="Histidine_acid_phosphatase"/>
</dbReference>
<dbReference type="PANTHER" id="PTHR11567">
    <property type="entry name" value="ACID PHOSPHATASE-RELATED"/>
    <property type="match status" value="1"/>
</dbReference>
<feature type="region of interest" description="Disordered" evidence="1">
    <location>
        <begin position="319"/>
        <end position="411"/>
    </location>
</feature>
<proteinExistence type="predicted"/>
<dbReference type="GO" id="GO:0000398">
    <property type="term" value="P:mRNA splicing, via spliceosome"/>
    <property type="evidence" value="ECO:0007669"/>
    <property type="project" value="Ensembl"/>
</dbReference>
<gene>
    <name evidence="2" type="primary">FRA10AC1</name>
</gene>
<organism evidence="2 3">
    <name type="scientific">Sarcophilus harrisii</name>
    <name type="common">Tasmanian devil</name>
    <name type="synonym">Sarcophilus laniarius</name>
    <dbReference type="NCBI Taxonomy" id="9305"/>
    <lineage>
        <taxon>Eukaryota</taxon>
        <taxon>Metazoa</taxon>
        <taxon>Chordata</taxon>
        <taxon>Craniata</taxon>
        <taxon>Vertebrata</taxon>
        <taxon>Euteleostomi</taxon>
        <taxon>Mammalia</taxon>
        <taxon>Metatheria</taxon>
        <taxon>Dasyuromorphia</taxon>
        <taxon>Dasyuridae</taxon>
        <taxon>Sarcophilus</taxon>
    </lineage>
</organism>
<name>A0A7N4PAW1_SARHA</name>
<dbReference type="AlphaFoldDB" id="A0A7N4PAW1"/>
<feature type="region of interest" description="Disordered" evidence="1">
    <location>
        <begin position="99"/>
        <end position="121"/>
    </location>
</feature>
<evidence type="ECO:0000313" key="3">
    <source>
        <dbReference type="Proteomes" id="UP000007648"/>
    </source>
</evidence>
<accession>A0A7N4PAW1</accession>
<dbReference type="Proteomes" id="UP000007648">
    <property type="component" value="Unassembled WGS sequence"/>
</dbReference>
<dbReference type="Pfam" id="PF09725">
    <property type="entry name" value="Fra10Ac1"/>
    <property type="match status" value="1"/>
</dbReference>
<reference evidence="2 3" key="1">
    <citation type="journal article" date="2011" name="Proc. Natl. Acad. Sci. U.S.A.">
        <title>Genetic diversity and population structure of the endangered marsupial Sarcophilus harrisii (Tasmanian devil).</title>
        <authorList>
            <person name="Miller W."/>
            <person name="Hayes V.M."/>
            <person name="Ratan A."/>
            <person name="Petersen D.C."/>
            <person name="Wittekindt N.E."/>
            <person name="Miller J."/>
            <person name="Walenz B."/>
            <person name="Knight J."/>
            <person name="Qi J."/>
            <person name="Zhao F."/>
            <person name="Wang Q."/>
            <person name="Bedoya-Reina O.C."/>
            <person name="Katiyar N."/>
            <person name="Tomsho L.P."/>
            <person name="Kasson L.M."/>
            <person name="Hardie R.A."/>
            <person name="Woodbridge P."/>
            <person name="Tindall E.A."/>
            <person name="Bertelsen M.F."/>
            <person name="Dixon D."/>
            <person name="Pyecroft S."/>
            <person name="Helgen K.M."/>
            <person name="Lesk A.M."/>
            <person name="Pringle T.H."/>
            <person name="Patterson N."/>
            <person name="Zhang Y."/>
            <person name="Kreiss A."/>
            <person name="Woods G.M."/>
            <person name="Jones M.E."/>
            <person name="Schuster S.C."/>
        </authorList>
    </citation>
    <scope>NUCLEOTIDE SEQUENCE [LARGE SCALE GENOMIC DNA]</scope>
</reference>
<dbReference type="InParanoid" id="A0A7N4PAW1"/>
<feature type="compositionally biased region" description="Acidic residues" evidence="1">
    <location>
        <begin position="369"/>
        <end position="381"/>
    </location>
</feature>
<feature type="compositionally biased region" description="Acidic residues" evidence="1">
    <location>
        <begin position="397"/>
        <end position="411"/>
    </location>
</feature>
<dbReference type="Ensembl" id="ENSSHAT00000040137.1">
    <property type="protein sequence ID" value="ENSSHAP00000034287.1"/>
    <property type="gene ID" value="ENSSHAG00000032173.1"/>
</dbReference>
<dbReference type="GO" id="GO:0005634">
    <property type="term" value="C:nucleus"/>
    <property type="evidence" value="ECO:0007669"/>
    <property type="project" value="Ensembl"/>
</dbReference>
<reference evidence="2" key="3">
    <citation type="submission" date="2025-09" db="UniProtKB">
        <authorList>
            <consortium name="Ensembl"/>
        </authorList>
    </citation>
    <scope>IDENTIFICATION</scope>
</reference>
<feature type="compositionally biased region" description="Basic and acidic residues" evidence="1">
    <location>
        <begin position="328"/>
        <end position="339"/>
    </location>
</feature>
<evidence type="ECO:0000256" key="1">
    <source>
        <dbReference type="SAM" id="MobiDB-lite"/>
    </source>
</evidence>
<dbReference type="InterPro" id="IPR019129">
    <property type="entry name" value="Folate-sensitive_fs_Fra10Ac1"/>
</dbReference>
<dbReference type="FunCoup" id="A0A7N4PAW1">
    <property type="interactions" value="1878"/>
</dbReference>